<feature type="transmembrane region" description="Helical" evidence="1">
    <location>
        <begin position="105"/>
        <end position="126"/>
    </location>
</feature>
<name>A0ABN9WH77_9DINO</name>
<organism evidence="2 3">
    <name type="scientific">Prorocentrum cordatum</name>
    <dbReference type="NCBI Taxonomy" id="2364126"/>
    <lineage>
        <taxon>Eukaryota</taxon>
        <taxon>Sar</taxon>
        <taxon>Alveolata</taxon>
        <taxon>Dinophyceae</taxon>
        <taxon>Prorocentrales</taxon>
        <taxon>Prorocentraceae</taxon>
        <taxon>Prorocentrum</taxon>
    </lineage>
</organism>
<keyword evidence="1" id="KW-0472">Membrane</keyword>
<comment type="caution">
    <text evidence="2">The sequence shown here is derived from an EMBL/GenBank/DDBJ whole genome shotgun (WGS) entry which is preliminary data.</text>
</comment>
<keyword evidence="1" id="KW-1133">Transmembrane helix</keyword>
<keyword evidence="1" id="KW-0812">Transmembrane</keyword>
<accession>A0ABN9WH77</accession>
<dbReference type="Proteomes" id="UP001189429">
    <property type="component" value="Unassembled WGS sequence"/>
</dbReference>
<evidence type="ECO:0008006" key="4">
    <source>
        <dbReference type="Google" id="ProtNLM"/>
    </source>
</evidence>
<protein>
    <recommendedName>
        <fullName evidence="4">Component of oligomeric Golgi complex 3</fullName>
    </recommendedName>
</protein>
<evidence type="ECO:0000256" key="1">
    <source>
        <dbReference type="SAM" id="Phobius"/>
    </source>
</evidence>
<evidence type="ECO:0000313" key="3">
    <source>
        <dbReference type="Proteomes" id="UP001189429"/>
    </source>
</evidence>
<gene>
    <name evidence="2" type="ORF">PCOR1329_LOCUS67309</name>
</gene>
<evidence type="ECO:0000313" key="2">
    <source>
        <dbReference type="EMBL" id="CAK0885808.1"/>
    </source>
</evidence>
<reference evidence="2" key="1">
    <citation type="submission" date="2023-10" db="EMBL/GenBank/DDBJ databases">
        <authorList>
            <person name="Chen Y."/>
            <person name="Shah S."/>
            <person name="Dougan E. K."/>
            <person name="Thang M."/>
            <person name="Chan C."/>
        </authorList>
    </citation>
    <scope>NUCLEOTIDE SEQUENCE [LARGE SCALE GENOMIC DNA]</scope>
</reference>
<proteinExistence type="predicted"/>
<dbReference type="EMBL" id="CAUYUJ010018719">
    <property type="protein sequence ID" value="CAK0885808.1"/>
    <property type="molecule type" value="Genomic_DNA"/>
</dbReference>
<sequence>MDLFDKLATERGFPTKRAQTDYARKLYEMLKNVQATLEDLLGFFEVHRYLTGQINRAENAKFLEVASAAITEYYSSDARGVSTSETLRVSTCMVPTRPFVCRHCLSVYCTLNCIGLLIVIASRGLFDC</sequence>
<keyword evidence="3" id="KW-1185">Reference proteome</keyword>